<reference evidence="4 5" key="1">
    <citation type="submission" date="2013-05" db="EMBL/GenBank/DDBJ databases">
        <title>The Genome Sequence of Actinobaculum schaalii FB123-CNA2.</title>
        <authorList>
            <consortium name="The Broad Institute Genomics Platform"/>
            <person name="Earl A."/>
            <person name="Ward D."/>
            <person name="Feldgarden M."/>
            <person name="Gevers D."/>
            <person name="Saerens B."/>
            <person name="Vaneechoutte M."/>
            <person name="Walker B."/>
            <person name="Young S."/>
            <person name="Zeng Q."/>
            <person name="Gargeya S."/>
            <person name="Fitzgerald M."/>
            <person name="Haas B."/>
            <person name="Abouelleil A."/>
            <person name="Allen A.W."/>
            <person name="Alvarado L."/>
            <person name="Arachchi H.M."/>
            <person name="Berlin A.M."/>
            <person name="Chapman S.B."/>
            <person name="Gainer-Dewar J."/>
            <person name="Goldberg J."/>
            <person name="Griggs A."/>
            <person name="Gujja S."/>
            <person name="Hansen M."/>
            <person name="Howarth C."/>
            <person name="Imamovic A."/>
            <person name="Ireland A."/>
            <person name="Larimer J."/>
            <person name="McCowan C."/>
            <person name="Murphy C."/>
            <person name="Pearson M."/>
            <person name="Poon T.W."/>
            <person name="Priest M."/>
            <person name="Roberts A."/>
            <person name="Saif S."/>
            <person name="Shea T."/>
            <person name="Sisk P."/>
            <person name="Sykes S."/>
            <person name="Wortman J."/>
            <person name="Nusbaum C."/>
            <person name="Birren B."/>
        </authorList>
    </citation>
    <scope>NUCLEOTIDE SEQUENCE [LARGE SCALE GENOMIC DNA]</scope>
    <source>
        <strain evidence="4 5">FB123-CNA-2</strain>
    </source>
</reference>
<dbReference type="SUPFAM" id="SSF56219">
    <property type="entry name" value="DNase I-like"/>
    <property type="match status" value="1"/>
</dbReference>
<dbReference type="HOGENOM" id="CLU_052333_2_0_11"/>
<evidence type="ECO:0000256" key="2">
    <source>
        <dbReference type="SAM" id="Phobius"/>
    </source>
</evidence>
<dbReference type="eggNOG" id="COG3021">
    <property type="taxonomic scope" value="Bacteria"/>
</dbReference>
<dbReference type="InterPro" id="IPR036691">
    <property type="entry name" value="Endo/exonu/phosph_ase_sf"/>
</dbReference>
<evidence type="ECO:0000259" key="3">
    <source>
        <dbReference type="Pfam" id="PF03372"/>
    </source>
</evidence>
<keyword evidence="2" id="KW-0472">Membrane</keyword>
<dbReference type="OrthoDB" id="2340043at2"/>
<accession>S2W6J9</accession>
<dbReference type="Proteomes" id="UP000014393">
    <property type="component" value="Unassembled WGS sequence"/>
</dbReference>
<gene>
    <name evidence="4" type="ORF">HMPREF9237_00308</name>
</gene>
<evidence type="ECO:0000256" key="1">
    <source>
        <dbReference type="SAM" id="MobiDB-lite"/>
    </source>
</evidence>
<dbReference type="InterPro" id="IPR005135">
    <property type="entry name" value="Endo/exonuclease/phosphatase"/>
</dbReference>
<feature type="compositionally biased region" description="Low complexity" evidence="1">
    <location>
        <begin position="345"/>
        <end position="363"/>
    </location>
</feature>
<dbReference type="AlphaFoldDB" id="S2W6J9"/>
<comment type="caution">
    <text evidence="4">The sequence shown here is derived from an EMBL/GenBank/DDBJ whole genome shotgun (WGS) entry which is preliminary data.</text>
</comment>
<protein>
    <recommendedName>
        <fullName evidence="3">Endonuclease/exonuclease/phosphatase domain-containing protein</fullName>
    </recommendedName>
</protein>
<feature type="region of interest" description="Disordered" evidence="1">
    <location>
        <begin position="342"/>
        <end position="363"/>
    </location>
</feature>
<keyword evidence="2" id="KW-1133">Transmembrane helix</keyword>
<dbReference type="GO" id="GO:0003824">
    <property type="term" value="F:catalytic activity"/>
    <property type="evidence" value="ECO:0007669"/>
    <property type="project" value="InterPro"/>
</dbReference>
<evidence type="ECO:0000313" key="4">
    <source>
        <dbReference type="EMBL" id="EPD28222.1"/>
    </source>
</evidence>
<name>S2W6J9_9ACTO</name>
<dbReference type="RefSeq" id="WP_016441954.1">
    <property type="nucleotide sequence ID" value="NZ_KE150262.1"/>
</dbReference>
<dbReference type="EMBL" id="AGWM01000003">
    <property type="protein sequence ID" value="EPD28222.1"/>
    <property type="molecule type" value="Genomic_DNA"/>
</dbReference>
<dbReference type="PATRIC" id="fig|883067.3.peg.311"/>
<keyword evidence="5" id="KW-1185">Reference proteome</keyword>
<keyword evidence="2" id="KW-0812">Transmembrane</keyword>
<dbReference type="Gene3D" id="3.60.10.10">
    <property type="entry name" value="Endonuclease/exonuclease/phosphatase"/>
    <property type="match status" value="1"/>
</dbReference>
<sequence>MRVLNSLLGLLLAVFAVFTVQPAWFGPAARLATVVPGAQIMSSRGALALGMLIAALAVGLLGAVRRYFGGGRVAVSCAVVLLLVALAHAGTLSGRGLERETLGAPAAGELTVVQYNTEGGRVDWDQLADTIVRVGADAVSLIETSGDAGAEIQEKLAARGVDYQLFDGGVSRYSADWRSSVLLVSAARGEYEAVDLSESYGDDLARAVAAAPRDGARPDAPMFVAGHPTAPVPTYMDLWRAEARALYQVCAAVPDAVVAGDFNSTADHQAALSPGSTCRDLGADAGIGAVGTWPTTVPALLASPIDRVMSSGAYRGVAGEIIDPGNASDHRGIIVRLKPVAGVGPATDSAPAPDSTPAAESDS</sequence>
<proteinExistence type="predicted"/>
<feature type="domain" description="Endonuclease/exonuclease/phosphatase" evidence="3">
    <location>
        <begin position="114"/>
        <end position="330"/>
    </location>
</feature>
<feature type="transmembrane region" description="Helical" evidence="2">
    <location>
        <begin position="46"/>
        <end position="64"/>
    </location>
</feature>
<dbReference type="Pfam" id="PF03372">
    <property type="entry name" value="Exo_endo_phos"/>
    <property type="match status" value="1"/>
</dbReference>
<feature type="transmembrane region" description="Helical" evidence="2">
    <location>
        <begin position="73"/>
        <end position="92"/>
    </location>
</feature>
<organism evidence="4 5">
    <name type="scientific">Actinotignum schaalii FB123-CNA-2</name>
    <dbReference type="NCBI Taxonomy" id="883067"/>
    <lineage>
        <taxon>Bacteria</taxon>
        <taxon>Bacillati</taxon>
        <taxon>Actinomycetota</taxon>
        <taxon>Actinomycetes</taxon>
        <taxon>Actinomycetales</taxon>
        <taxon>Actinomycetaceae</taxon>
        <taxon>Actinotignum</taxon>
    </lineage>
</organism>
<evidence type="ECO:0000313" key="5">
    <source>
        <dbReference type="Proteomes" id="UP000014393"/>
    </source>
</evidence>